<evidence type="ECO:0000313" key="1">
    <source>
        <dbReference type="EMBL" id="HGW60010.1"/>
    </source>
</evidence>
<gene>
    <name evidence="1" type="ORF">ENV82_00985</name>
</gene>
<comment type="caution">
    <text evidence="1">The sequence shown here is derived from an EMBL/GenBank/DDBJ whole genome shotgun (WGS) entry which is preliminary data.</text>
</comment>
<dbReference type="EMBL" id="DTHV01000029">
    <property type="protein sequence ID" value="HGW60010.1"/>
    <property type="molecule type" value="Genomic_DNA"/>
</dbReference>
<reference evidence="1" key="1">
    <citation type="journal article" date="2020" name="mSystems">
        <title>Genome- and Community-Level Interaction Insights into Carbon Utilization and Element Cycling Functions of Hydrothermarchaeota in Hydrothermal Sediment.</title>
        <authorList>
            <person name="Zhou Z."/>
            <person name="Liu Y."/>
            <person name="Xu W."/>
            <person name="Pan J."/>
            <person name="Luo Z.H."/>
            <person name="Li M."/>
        </authorList>
    </citation>
    <scope>NUCLEOTIDE SEQUENCE [LARGE SCALE GENOMIC DNA]</scope>
    <source>
        <strain evidence="1">SpSt-794</strain>
    </source>
</reference>
<accession>A0A7C4TX12</accession>
<proteinExistence type="predicted"/>
<name>A0A7C4TX12_9BACT</name>
<organism evidence="1">
    <name type="scientific">Caldisericum exile</name>
    <dbReference type="NCBI Taxonomy" id="693075"/>
    <lineage>
        <taxon>Bacteria</taxon>
        <taxon>Pseudomonadati</taxon>
        <taxon>Caldisericota/Cryosericota group</taxon>
        <taxon>Caldisericota</taxon>
        <taxon>Caldisericia</taxon>
        <taxon>Caldisericales</taxon>
        <taxon>Caldisericaceae</taxon>
        <taxon>Caldisericum</taxon>
    </lineage>
</organism>
<sequence>MTTIHISNEVHALLKTIKKEKHIKNMNEVLLRLLSKSDEMLICPLNQKPCNKEKCPIWIRIWKPHTFPDYYFEFEGCGLIHKVPWILKKKESEAKA</sequence>
<dbReference type="AlphaFoldDB" id="A0A7C4TX12"/>
<protein>
    <submittedName>
        <fullName evidence="1">Uncharacterized protein</fullName>
    </submittedName>
</protein>